<evidence type="ECO:0008006" key="2">
    <source>
        <dbReference type="Google" id="ProtNLM"/>
    </source>
</evidence>
<reference evidence="1" key="1">
    <citation type="submission" date="2024-07" db="EMBL/GenBank/DDBJ databases">
        <authorList>
            <person name="Biller S.J."/>
        </authorList>
    </citation>
    <scope>NUCLEOTIDE SEQUENCE</scope>
    <source>
        <strain evidence="1">WC2416</strain>
    </source>
</reference>
<accession>A0AB39WGG6</accession>
<sequence>MEPSDKTMVRFYQLLGKLFYCIAAADNTIRKEEINQLKKIVQKEWLPLENTFDEFGSDSGYQIEIVFDWLINNQWDIENVFFDFKIFREEHQHLFTTTIKELILKTAEAIAKSFSGKNKSEHVLISKLIAILQENY</sequence>
<protein>
    <recommendedName>
        <fullName evidence="2">TerB family tellurite resistance protein</fullName>
    </recommendedName>
</protein>
<proteinExistence type="predicted"/>
<dbReference type="RefSeq" id="WP_369765987.1">
    <property type="nucleotide sequence ID" value="NZ_CP165626.1"/>
</dbReference>
<organism evidence="1">
    <name type="scientific">Flavobacterium sp. WC2416</name>
    <dbReference type="NCBI Taxonomy" id="3234141"/>
    <lineage>
        <taxon>Bacteria</taxon>
        <taxon>Pseudomonadati</taxon>
        <taxon>Bacteroidota</taxon>
        <taxon>Flavobacteriia</taxon>
        <taxon>Flavobacteriales</taxon>
        <taxon>Flavobacteriaceae</taxon>
        <taxon>Flavobacterium</taxon>
    </lineage>
</organism>
<name>A0AB39WGG6_9FLAO</name>
<gene>
    <name evidence="1" type="ORF">AB3G39_03075</name>
</gene>
<evidence type="ECO:0000313" key="1">
    <source>
        <dbReference type="EMBL" id="XDU99357.1"/>
    </source>
</evidence>
<dbReference type="EMBL" id="CP165626">
    <property type="protein sequence ID" value="XDU99357.1"/>
    <property type="molecule type" value="Genomic_DNA"/>
</dbReference>
<dbReference type="AlphaFoldDB" id="A0AB39WGG6"/>